<dbReference type="InterPro" id="IPR008504">
    <property type="entry name" value="Emc6"/>
</dbReference>
<dbReference type="InterPro" id="IPR029008">
    <property type="entry name" value="EMC6-like"/>
</dbReference>
<name>A0A2G8L2G8_STIJA</name>
<evidence type="ECO:0000256" key="4">
    <source>
        <dbReference type="ARBA" id="ARBA00022692"/>
    </source>
</evidence>
<accession>A0A2G8L2G8</accession>
<dbReference type="GO" id="GO:0072546">
    <property type="term" value="C:EMC complex"/>
    <property type="evidence" value="ECO:0007669"/>
    <property type="project" value="InterPro"/>
</dbReference>
<protein>
    <recommendedName>
        <fullName evidence="3">ER membrane protein complex subunit 6</fullName>
    </recommendedName>
    <alternativeName>
        <fullName evidence="8">Transmembrane protein 93</fullName>
    </alternativeName>
</protein>
<evidence type="ECO:0000256" key="2">
    <source>
        <dbReference type="ARBA" id="ARBA00009436"/>
    </source>
</evidence>
<keyword evidence="6 9" id="KW-1133">Transmembrane helix</keyword>
<dbReference type="Proteomes" id="UP000230750">
    <property type="component" value="Unassembled WGS sequence"/>
</dbReference>
<dbReference type="Pfam" id="PF07019">
    <property type="entry name" value="EMC6"/>
    <property type="match status" value="1"/>
</dbReference>
<evidence type="ECO:0000313" key="11">
    <source>
        <dbReference type="Proteomes" id="UP000230750"/>
    </source>
</evidence>
<evidence type="ECO:0000256" key="1">
    <source>
        <dbReference type="ARBA" id="ARBA00004477"/>
    </source>
</evidence>
<evidence type="ECO:0000256" key="5">
    <source>
        <dbReference type="ARBA" id="ARBA00022824"/>
    </source>
</evidence>
<keyword evidence="4 9" id="KW-0812">Transmembrane</keyword>
<dbReference type="PANTHER" id="PTHR20994:SF0">
    <property type="entry name" value="ER MEMBRANE PROTEIN COMPLEX SUBUNIT 6"/>
    <property type="match status" value="1"/>
</dbReference>
<proteinExistence type="inferred from homology"/>
<evidence type="ECO:0000313" key="10">
    <source>
        <dbReference type="EMBL" id="PIK54340.1"/>
    </source>
</evidence>
<keyword evidence="5" id="KW-0256">Endoplasmic reticulum</keyword>
<keyword evidence="7 9" id="KW-0472">Membrane</keyword>
<comment type="subcellular location">
    <subcellularLocation>
        <location evidence="1">Endoplasmic reticulum membrane</location>
        <topology evidence="1">Multi-pass membrane protein</topology>
    </subcellularLocation>
</comment>
<dbReference type="GO" id="GO:0034975">
    <property type="term" value="P:protein folding in endoplasmic reticulum"/>
    <property type="evidence" value="ECO:0007669"/>
    <property type="project" value="TreeGrafter"/>
</dbReference>
<reference evidence="10 11" key="1">
    <citation type="journal article" date="2017" name="PLoS Biol.">
        <title>The sea cucumber genome provides insights into morphological evolution and visceral regeneration.</title>
        <authorList>
            <person name="Zhang X."/>
            <person name="Sun L."/>
            <person name="Yuan J."/>
            <person name="Sun Y."/>
            <person name="Gao Y."/>
            <person name="Zhang L."/>
            <person name="Li S."/>
            <person name="Dai H."/>
            <person name="Hamel J.F."/>
            <person name="Liu C."/>
            <person name="Yu Y."/>
            <person name="Liu S."/>
            <person name="Lin W."/>
            <person name="Guo K."/>
            <person name="Jin S."/>
            <person name="Xu P."/>
            <person name="Storey K.B."/>
            <person name="Huan P."/>
            <person name="Zhang T."/>
            <person name="Zhou Y."/>
            <person name="Zhang J."/>
            <person name="Lin C."/>
            <person name="Li X."/>
            <person name="Xing L."/>
            <person name="Huo D."/>
            <person name="Sun M."/>
            <person name="Wang L."/>
            <person name="Mercier A."/>
            <person name="Li F."/>
            <person name="Yang H."/>
            <person name="Xiang J."/>
        </authorList>
    </citation>
    <scope>NUCLEOTIDE SEQUENCE [LARGE SCALE GENOMIC DNA]</scope>
    <source>
        <strain evidence="10">Shaxun</strain>
        <tissue evidence="10">Muscle</tissue>
    </source>
</reference>
<comment type="caution">
    <text evidence="10">The sequence shown here is derived from an EMBL/GenBank/DDBJ whole genome shotgun (WGS) entry which is preliminary data.</text>
</comment>
<evidence type="ECO:0000256" key="8">
    <source>
        <dbReference type="ARBA" id="ARBA00031072"/>
    </source>
</evidence>
<dbReference type="EMBL" id="MRZV01000253">
    <property type="protein sequence ID" value="PIK54340.1"/>
    <property type="molecule type" value="Genomic_DNA"/>
</dbReference>
<evidence type="ECO:0000256" key="9">
    <source>
        <dbReference type="SAM" id="Phobius"/>
    </source>
</evidence>
<gene>
    <name evidence="10" type="ORF">BSL78_08768</name>
</gene>
<organism evidence="10 11">
    <name type="scientific">Stichopus japonicus</name>
    <name type="common">Sea cucumber</name>
    <dbReference type="NCBI Taxonomy" id="307972"/>
    <lineage>
        <taxon>Eukaryota</taxon>
        <taxon>Metazoa</taxon>
        <taxon>Echinodermata</taxon>
        <taxon>Eleutherozoa</taxon>
        <taxon>Echinozoa</taxon>
        <taxon>Holothuroidea</taxon>
        <taxon>Aspidochirotacea</taxon>
        <taxon>Aspidochirotida</taxon>
        <taxon>Stichopodidae</taxon>
        <taxon>Apostichopus</taxon>
    </lineage>
</organism>
<evidence type="ECO:0000256" key="6">
    <source>
        <dbReference type="ARBA" id="ARBA00022989"/>
    </source>
</evidence>
<comment type="similarity">
    <text evidence="2">Belongs to the EMC6 family.</text>
</comment>
<dbReference type="PANTHER" id="PTHR20994">
    <property type="entry name" value="ER MEMBRANE PROTEIN COMPLEX SUBUNIT 6"/>
    <property type="match status" value="1"/>
</dbReference>
<dbReference type="AlphaFoldDB" id="A0A2G8L2G8"/>
<keyword evidence="11" id="KW-1185">Reference proteome</keyword>
<feature type="transmembrane region" description="Helical" evidence="9">
    <location>
        <begin position="17"/>
        <end position="40"/>
    </location>
</feature>
<evidence type="ECO:0000256" key="7">
    <source>
        <dbReference type="ARBA" id="ARBA00023136"/>
    </source>
</evidence>
<dbReference type="OrthoDB" id="16510at2759"/>
<dbReference type="STRING" id="307972.A0A2G8L2G8"/>
<dbReference type="GO" id="GO:0000045">
    <property type="term" value="P:autophagosome assembly"/>
    <property type="evidence" value="ECO:0007669"/>
    <property type="project" value="TreeGrafter"/>
</dbReference>
<sequence length="97" mass="10633">MSIINYSRTFMSAVSGAAAGILGLTGLYGFVFYFVTAFFLSGRRCSGRNPVERVPSMDNERQYRGGLEGGGGKNCINVLPYSITYSNVLLMYTITHQ</sequence>
<evidence type="ECO:0000256" key="3">
    <source>
        <dbReference type="ARBA" id="ARBA00020827"/>
    </source>
</evidence>